<comment type="subunit">
    <text evidence="6">Heterodimer of SAE1 and UBA2/SAE2. The heterodimer corresponds to the two domains that are encoded on a single polypeptide chain in ubiquitin-activating enzyme E1. Interacts with UBE2I.</text>
</comment>
<evidence type="ECO:0000256" key="4">
    <source>
        <dbReference type="ARBA" id="ARBA00022786"/>
    </source>
</evidence>
<protein>
    <recommendedName>
        <fullName evidence="7">SUMO-activating enzyme subunit 1</fullName>
    </recommendedName>
    <alternativeName>
        <fullName evidence="8">Ubiquitin-like 1-activating enzyme E1A</fullName>
    </alternativeName>
</protein>
<feature type="domain" description="THIF-type NAD/FAD binding fold" evidence="9">
    <location>
        <begin position="14"/>
        <end position="347"/>
    </location>
</feature>
<dbReference type="KEGG" id="aqu:100635272"/>
<dbReference type="InterPro" id="IPR000011">
    <property type="entry name" value="UBQ/SUMO-activ_enz_E1-like"/>
</dbReference>
<dbReference type="STRING" id="400682.A0A1X7USX3"/>
<dbReference type="EnsemblMetazoa" id="XM_003386829.3">
    <property type="protein sequence ID" value="XP_003386877.1"/>
    <property type="gene ID" value="LOC100635272"/>
</dbReference>
<dbReference type="InterPro" id="IPR045886">
    <property type="entry name" value="ThiF/MoeB/HesA"/>
</dbReference>
<dbReference type="SUPFAM" id="SSF69572">
    <property type="entry name" value="Activating enzymes of the ubiquitin-like proteins"/>
    <property type="match status" value="1"/>
</dbReference>
<dbReference type="Gene3D" id="3.40.50.720">
    <property type="entry name" value="NAD(P)-binding Rossmann-like Domain"/>
    <property type="match status" value="1"/>
</dbReference>
<evidence type="ECO:0000313" key="10">
    <source>
        <dbReference type="EnsemblMetazoa" id="Aqu2.1.30883_001"/>
    </source>
</evidence>
<comment type="pathway">
    <text evidence="2">Protein modification; protein sumoylation.</text>
</comment>
<accession>A0A1X7USX3</accession>
<keyword evidence="5" id="KW-0539">Nucleus</keyword>
<evidence type="ECO:0000256" key="7">
    <source>
        <dbReference type="ARBA" id="ARBA00044187"/>
    </source>
</evidence>
<evidence type="ECO:0000259" key="9">
    <source>
        <dbReference type="Pfam" id="PF00899"/>
    </source>
</evidence>
<keyword evidence="11" id="KW-1185">Reference proteome</keyword>
<dbReference type="PRINTS" id="PR01849">
    <property type="entry name" value="UBIQUITINACT"/>
</dbReference>
<evidence type="ECO:0000256" key="1">
    <source>
        <dbReference type="ARBA" id="ARBA00004123"/>
    </source>
</evidence>
<evidence type="ECO:0000256" key="8">
    <source>
        <dbReference type="ARBA" id="ARBA00044354"/>
    </source>
</evidence>
<dbReference type="Pfam" id="PF00899">
    <property type="entry name" value="ThiF"/>
    <property type="match status" value="1"/>
</dbReference>
<organism evidence="10">
    <name type="scientific">Amphimedon queenslandica</name>
    <name type="common">Sponge</name>
    <dbReference type="NCBI Taxonomy" id="400682"/>
    <lineage>
        <taxon>Eukaryota</taxon>
        <taxon>Metazoa</taxon>
        <taxon>Porifera</taxon>
        <taxon>Demospongiae</taxon>
        <taxon>Heteroscleromorpha</taxon>
        <taxon>Haplosclerida</taxon>
        <taxon>Niphatidae</taxon>
        <taxon>Amphimedon</taxon>
    </lineage>
</organism>
<dbReference type="PANTHER" id="PTHR10953:SF162">
    <property type="entry name" value="SUMO-ACTIVATING ENZYME SUBUNIT 1"/>
    <property type="match status" value="1"/>
</dbReference>
<comment type="similarity">
    <text evidence="3">Belongs to the ubiquitin-activating E1 family.</text>
</comment>
<dbReference type="OrthoDB" id="412647at2759"/>
<evidence type="ECO:0000256" key="3">
    <source>
        <dbReference type="ARBA" id="ARBA00005673"/>
    </source>
</evidence>
<reference evidence="11" key="1">
    <citation type="journal article" date="2010" name="Nature">
        <title>The Amphimedon queenslandica genome and the evolution of animal complexity.</title>
        <authorList>
            <person name="Srivastava M."/>
            <person name="Simakov O."/>
            <person name="Chapman J."/>
            <person name="Fahey B."/>
            <person name="Gauthier M.E."/>
            <person name="Mitros T."/>
            <person name="Richards G.S."/>
            <person name="Conaco C."/>
            <person name="Dacre M."/>
            <person name="Hellsten U."/>
            <person name="Larroux C."/>
            <person name="Putnam N.H."/>
            <person name="Stanke M."/>
            <person name="Adamska M."/>
            <person name="Darling A."/>
            <person name="Degnan S.M."/>
            <person name="Oakley T.H."/>
            <person name="Plachetzki D.C."/>
            <person name="Zhai Y."/>
            <person name="Adamski M."/>
            <person name="Calcino A."/>
            <person name="Cummins S.F."/>
            <person name="Goodstein D.M."/>
            <person name="Harris C."/>
            <person name="Jackson D.J."/>
            <person name="Leys S.P."/>
            <person name="Shu S."/>
            <person name="Woodcroft B.J."/>
            <person name="Vervoort M."/>
            <person name="Kosik K.S."/>
            <person name="Manning G."/>
            <person name="Degnan B.M."/>
            <person name="Rokhsar D.S."/>
        </authorList>
    </citation>
    <scope>NUCLEOTIDE SEQUENCE [LARGE SCALE GENOMIC DNA]</scope>
</reference>
<evidence type="ECO:0000256" key="2">
    <source>
        <dbReference type="ARBA" id="ARBA00004718"/>
    </source>
</evidence>
<dbReference type="GO" id="GO:0019948">
    <property type="term" value="F:SUMO activating enzyme activity"/>
    <property type="evidence" value="ECO:0007669"/>
    <property type="project" value="TreeGrafter"/>
</dbReference>
<dbReference type="GO" id="GO:0016925">
    <property type="term" value="P:protein sumoylation"/>
    <property type="evidence" value="ECO:0007669"/>
    <property type="project" value="TreeGrafter"/>
</dbReference>
<comment type="subcellular location">
    <subcellularLocation>
        <location evidence="1">Nucleus</location>
    </subcellularLocation>
</comment>
<dbReference type="EnsemblMetazoa" id="Aqu2.1.30883_001">
    <property type="protein sequence ID" value="Aqu2.1.30883_001"/>
    <property type="gene ID" value="Aqu2.1.30883"/>
</dbReference>
<sequence length="356" mass="40787">MADDRLRPDEAEQYDRQIRLWGLEAQKRLRASRVLLIGLGGLGAEVCKDIVLAGIKSLTIIDNEYKSDVNIGNRFLYFTKDTTRAKAVMSRLRVLNPNVVINTYPDSDTTSTDNTDTNIVKAINDEYISKFDLLCATGCSQDELLHLNEICHRLKVKFFCGDTWGYYGYFFTDLQEHSYVITVPKEKEVAMEIDESSNKDKHQEVSHLEEEEEEMTIKKVMSFSSLQEALSHDWSKKPSRYFKRIPPTYFIIQVLQQFRDHKGRNPSIGEDAEEDRQFLYKLCEDVTKQQNISPDLINKEFVNYCFSELSPVCAIVGGVLAQEIIKAISANDIPFNNIFMYDGVNSTGIVEALIRN</sequence>
<keyword evidence="4" id="KW-0833">Ubl conjugation pathway</keyword>
<dbReference type="PANTHER" id="PTHR10953">
    <property type="entry name" value="UBIQUITIN-ACTIVATING ENZYME E1"/>
    <property type="match status" value="1"/>
</dbReference>
<evidence type="ECO:0000256" key="5">
    <source>
        <dbReference type="ARBA" id="ARBA00023242"/>
    </source>
</evidence>
<dbReference type="GO" id="GO:0005737">
    <property type="term" value="C:cytoplasm"/>
    <property type="evidence" value="ECO:0007669"/>
    <property type="project" value="TreeGrafter"/>
</dbReference>
<dbReference type="AlphaFoldDB" id="A0A1X7USX3"/>
<dbReference type="InterPro" id="IPR035985">
    <property type="entry name" value="Ubiquitin-activating_enz"/>
</dbReference>
<dbReference type="InParanoid" id="A0A1X7USX3"/>
<dbReference type="OMA" id="EFFGQFD"/>
<gene>
    <name evidence="10" type="primary">100635272</name>
</gene>
<proteinExistence type="inferred from homology"/>
<name>A0A1X7USX3_AMPQE</name>
<dbReference type="GO" id="GO:0031510">
    <property type="term" value="C:SUMO activating enzyme complex"/>
    <property type="evidence" value="ECO:0007669"/>
    <property type="project" value="TreeGrafter"/>
</dbReference>
<dbReference type="InterPro" id="IPR000594">
    <property type="entry name" value="ThiF_NAD_FAD-bd"/>
</dbReference>
<evidence type="ECO:0000256" key="6">
    <source>
        <dbReference type="ARBA" id="ARBA00026003"/>
    </source>
</evidence>
<dbReference type="eggNOG" id="KOG2014">
    <property type="taxonomic scope" value="Eukaryota"/>
</dbReference>
<evidence type="ECO:0000313" key="11">
    <source>
        <dbReference type="Proteomes" id="UP000007879"/>
    </source>
</evidence>
<reference evidence="10" key="2">
    <citation type="submission" date="2017-05" db="UniProtKB">
        <authorList>
            <consortium name="EnsemblMetazoa"/>
        </authorList>
    </citation>
    <scope>IDENTIFICATION</scope>
</reference>
<dbReference type="Proteomes" id="UP000007879">
    <property type="component" value="Unassembled WGS sequence"/>
</dbReference>